<organism evidence="2 3">
    <name type="scientific">Nonomuraea maheshkhaliensis</name>
    <dbReference type="NCBI Taxonomy" id="419590"/>
    <lineage>
        <taxon>Bacteria</taxon>
        <taxon>Bacillati</taxon>
        <taxon>Actinomycetota</taxon>
        <taxon>Actinomycetes</taxon>
        <taxon>Streptosporangiales</taxon>
        <taxon>Streptosporangiaceae</taxon>
        <taxon>Nonomuraea</taxon>
    </lineage>
</organism>
<dbReference type="Proteomes" id="UP001500064">
    <property type="component" value="Unassembled WGS sequence"/>
</dbReference>
<proteinExistence type="predicted"/>
<keyword evidence="3" id="KW-1185">Reference proteome</keyword>
<protein>
    <submittedName>
        <fullName evidence="2">Uncharacterized protein</fullName>
    </submittedName>
</protein>
<name>A0ABP4QTF4_9ACTN</name>
<comment type="caution">
    <text evidence="2">The sequence shown here is derived from an EMBL/GenBank/DDBJ whole genome shotgun (WGS) entry which is preliminary data.</text>
</comment>
<reference evidence="3" key="1">
    <citation type="journal article" date="2019" name="Int. J. Syst. Evol. Microbiol.">
        <title>The Global Catalogue of Microorganisms (GCM) 10K type strain sequencing project: providing services to taxonomists for standard genome sequencing and annotation.</title>
        <authorList>
            <consortium name="The Broad Institute Genomics Platform"/>
            <consortium name="The Broad Institute Genome Sequencing Center for Infectious Disease"/>
            <person name="Wu L."/>
            <person name="Ma J."/>
        </authorList>
    </citation>
    <scope>NUCLEOTIDE SEQUENCE [LARGE SCALE GENOMIC DNA]</scope>
    <source>
        <strain evidence="3">JCM 13929</strain>
    </source>
</reference>
<evidence type="ECO:0000256" key="1">
    <source>
        <dbReference type="SAM" id="MobiDB-lite"/>
    </source>
</evidence>
<evidence type="ECO:0000313" key="2">
    <source>
        <dbReference type="EMBL" id="GAA1617108.1"/>
    </source>
</evidence>
<accession>A0ABP4QTF4</accession>
<feature type="region of interest" description="Disordered" evidence="1">
    <location>
        <begin position="77"/>
        <end position="128"/>
    </location>
</feature>
<feature type="region of interest" description="Disordered" evidence="1">
    <location>
        <begin position="42"/>
        <end position="62"/>
    </location>
</feature>
<dbReference type="EMBL" id="BAAAMU010000005">
    <property type="protein sequence ID" value="GAA1617108.1"/>
    <property type="molecule type" value="Genomic_DNA"/>
</dbReference>
<evidence type="ECO:0000313" key="3">
    <source>
        <dbReference type="Proteomes" id="UP001500064"/>
    </source>
</evidence>
<feature type="compositionally biased region" description="Basic and acidic residues" evidence="1">
    <location>
        <begin position="99"/>
        <end position="110"/>
    </location>
</feature>
<gene>
    <name evidence="2" type="ORF">GCM10009733_011810</name>
</gene>
<sequence>MPPWPRVVRALMEWSYRLCSREELWRGAPVCGAGPVLEEVRPGGGPVTVRTGSYGPAGDARWRMPGKARARGAGFLPGCGGSAAGRDRPPDYYGLPGRARAEPSGQERVRWSRSPRAGRTSLPAARTP</sequence>